<evidence type="ECO:0000259" key="1">
    <source>
        <dbReference type="Pfam" id="PF01471"/>
    </source>
</evidence>
<feature type="domain" description="Transglycosylase SLT" evidence="2">
    <location>
        <begin position="51"/>
        <end position="341"/>
    </location>
</feature>
<dbReference type="InterPro" id="IPR036365">
    <property type="entry name" value="PGBD-like_sf"/>
</dbReference>
<evidence type="ECO:0000313" key="4">
    <source>
        <dbReference type="Proteomes" id="UP000048949"/>
    </source>
</evidence>
<keyword evidence="4" id="KW-1185">Reference proteome</keyword>
<dbReference type="Gene3D" id="1.10.101.10">
    <property type="entry name" value="PGBD-like superfamily/PGBD"/>
    <property type="match status" value="1"/>
</dbReference>
<name>A0A0U1NJP4_9RHOB</name>
<dbReference type="Pfam" id="PF13406">
    <property type="entry name" value="SLT_2"/>
    <property type="match status" value="1"/>
</dbReference>
<dbReference type="Proteomes" id="UP000048949">
    <property type="component" value="Unassembled WGS sequence"/>
</dbReference>
<protein>
    <submittedName>
        <fullName evidence="3">Membrane-bound lytic murein transglycosylase B</fullName>
        <ecNumber evidence="3">4.2.2.-</ecNumber>
    </submittedName>
</protein>
<dbReference type="STRING" id="282199.GCA_001049735_00994"/>
<dbReference type="GO" id="GO:0009253">
    <property type="term" value="P:peptidoglycan catabolic process"/>
    <property type="evidence" value="ECO:0007669"/>
    <property type="project" value="TreeGrafter"/>
</dbReference>
<feature type="domain" description="Peptidoglycan binding-like" evidence="1">
    <location>
        <begin position="361"/>
        <end position="416"/>
    </location>
</feature>
<dbReference type="InterPro" id="IPR023346">
    <property type="entry name" value="Lysozyme-like_dom_sf"/>
</dbReference>
<keyword evidence="3" id="KW-0456">Lyase</keyword>
<dbReference type="InterPro" id="IPR011970">
    <property type="entry name" value="MltB_2"/>
</dbReference>
<dbReference type="InterPro" id="IPR036366">
    <property type="entry name" value="PGBDSf"/>
</dbReference>
<dbReference type="EC" id="4.2.2.-" evidence="3"/>
<dbReference type="SUPFAM" id="SSF53955">
    <property type="entry name" value="Lysozyme-like"/>
    <property type="match status" value="1"/>
</dbReference>
<proteinExistence type="predicted"/>
<reference evidence="3 4" key="1">
    <citation type="submission" date="2015-04" db="EMBL/GenBank/DDBJ databases">
        <authorList>
            <person name="Syromyatnikov M.Y."/>
            <person name="Popov V.N."/>
        </authorList>
    </citation>
    <scope>NUCLEOTIDE SEQUENCE [LARGE SCALE GENOMIC DNA]</scope>
    <source>
        <strain evidence="3 4">CECT 5292</strain>
    </source>
</reference>
<gene>
    <name evidence="3" type="primary">mltB_1</name>
    <name evidence="3" type="ORF">NIG5292_00995</name>
</gene>
<dbReference type="SUPFAM" id="SSF47090">
    <property type="entry name" value="PGBD-like"/>
    <property type="match status" value="1"/>
</dbReference>
<dbReference type="InterPro" id="IPR031304">
    <property type="entry name" value="SLT_2"/>
</dbReference>
<dbReference type="Pfam" id="PF01471">
    <property type="entry name" value="PG_binding_1"/>
    <property type="match status" value="1"/>
</dbReference>
<dbReference type="Gene3D" id="1.10.530.10">
    <property type="match status" value="1"/>
</dbReference>
<dbReference type="PANTHER" id="PTHR30163:SF8">
    <property type="entry name" value="LYTIC MUREIN TRANSGLYCOSYLASE"/>
    <property type="match status" value="1"/>
</dbReference>
<dbReference type="EMBL" id="CVQV01000005">
    <property type="protein sequence ID" value="CRK74954.1"/>
    <property type="molecule type" value="Genomic_DNA"/>
</dbReference>
<dbReference type="GO" id="GO:0008933">
    <property type="term" value="F:peptidoglycan lytic transglycosylase activity"/>
    <property type="evidence" value="ECO:0007669"/>
    <property type="project" value="TreeGrafter"/>
</dbReference>
<sequence length="416" mass="44998">MERMGSCPRLVTIAMVRNELSMNALLRIAFVTSLTCLAPLTVAAQTPCGGSFNAFIADLKTEARAKGHSRRTVNTFFDGTQQSASVLKADRSQGVFQKPFIDFSRALISSNRINAGAANAKKWASTFDRAERQFGVPRGILLAFWAFETDFGAVQGNYNTRDALVTLAHDCRRPDLFRPQVLAAIELYERDGMDPSTTTGAWAGEIGMVQMLPEDILRNGVDADGDGRVSLKTSAPDALMSGAKLLADLGWKANQPWLHEVSAPAGFDWSLSGTDKELTVADWQKRGITARSGSLGNSRLKASLIAPQGRNGPVFLAYPNFKVLFEWNQSFVYVTAAAYFATRLSGAPVYDAGNPDAGLDGDRMKALQNKLAARGYDVGKIDGILGAGTRAAVQDVQQKLGMPADAWPTPELLDRL</sequence>
<evidence type="ECO:0000313" key="3">
    <source>
        <dbReference type="EMBL" id="CRK74954.1"/>
    </source>
</evidence>
<dbReference type="InterPro" id="IPR002477">
    <property type="entry name" value="Peptidoglycan-bd-like"/>
</dbReference>
<dbReference type="InterPro" id="IPR043426">
    <property type="entry name" value="MltB-like"/>
</dbReference>
<accession>A0A0U1NJP4</accession>
<dbReference type="NCBIfam" id="TIGR02283">
    <property type="entry name" value="MltB_2"/>
    <property type="match status" value="1"/>
</dbReference>
<dbReference type="PANTHER" id="PTHR30163">
    <property type="entry name" value="MEMBRANE-BOUND LYTIC MUREIN TRANSGLYCOSYLASE B"/>
    <property type="match status" value="1"/>
</dbReference>
<dbReference type="AlphaFoldDB" id="A0A0U1NJP4"/>
<evidence type="ECO:0000259" key="2">
    <source>
        <dbReference type="Pfam" id="PF13406"/>
    </source>
</evidence>
<organism evidence="3 4">
    <name type="scientific">Nereida ignava</name>
    <dbReference type="NCBI Taxonomy" id="282199"/>
    <lineage>
        <taxon>Bacteria</taxon>
        <taxon>Pseudomonadati</taxon>
        <taxon>Pseudomonadota</taxon>
        <taxon>Alphaproteobacteria</taxon>
        <taxon>Rhodobacterales</taxon>
        <taxon>Roseobacteraceae</taxon>
        <taxon>Nereida</taxon>
    </lineage>
</organism>
<dbReference type="Gene3D" id="1.10.8.350">
    <property type="entry name" value="Bacterial muramidase"/>
    <property type="match status" value="1"/>
</dbReference>